<dbReference type="EMBL" id="ML170283">
    <property type="protein sequence ID" value="TDL15267.1"/>
    <property type="molecule type" value="Genomic_DNA"/>
</dbReference>
<proteinExistence type="predicted"/>
<dbReference type="STRING" id="50990.A0A4Y7PIQ2"/>
<name>A0A4Y7PIQ2_9AGAM</name>
<protein>
    <recommendedName>
        <fullName evidence="3">F-box domain-containing protein</fullName>
    </recommendedName>
</protein>
<evidence type="ECO:0000313" key="1">
    <source>
        <dbReference type="EMBL" id="TDL15267.1"/>
    </source>
</evidence>
<dbReference type="VEuPathDB" id="FungiDB:BD410DRAFT_845350"/>
<accession>A0A4Y7PIQ2</accession>
<sequence length="371" mass="41709">MSIAITDEDSSCSGHAAPILQIPCETTFEIFQNCLPADDEFPQPSVKTGPMHLSHVCGAWRKLAIGSPRLWSRVLLYTGLDDSKKSNVSINARMESHVEALKVWMGRSSPFLMSVHLRYPALLWLQREATRIDQLPPVFRVISITQKNASNLESFEIADTSIEKFGRPAGYKFPAFLKADTAETLEALAVRAAVMIGPPNATPFGRLRKLNSLKTWTSTSTNYPTHPFHPRDPAILLPLLHTFHLSHTGDSENGDSSTGGADIGPLLDCLNVPNLKRFCLWITVPSYTRYYNYTPEVPWDHVSQLITRSNCSLNELEFRTPYVDTPSILKCLHLSPDLKCVGIPRDGERILMEEANRLFPKMERLRLFKYG</sequence>
<evidence type="ECO:0000313" key="2">
    <source>
        <dbReference type="Proteomes" id="UP000294933"/>
    </source>
</evidence>
<evidence type="ECO:0008006" key="3">
    <source>
        <dbReference type="Google" id="ProtNLM"/>
    </source>
</evidence>
<dbReference type="Proteomes" id="UP000294933">
    <property type="component" value="Unassembled WGS sequence"/>
</dbReference>
<dbReference type="AlphaFoldDB" id="A0A4Y7PIQ2"/>
<keyword evidence="2" id="KW-1185">Reference proteome</keyword>
<gene>
    <name evidence="1" type="ORF">BD410DRAFT_845350</name>
</gene>
<organism evidence="1 2">
    <name type="scientific">Rickenella mellea</name>
    <dbReference type="NCBI Taxonomy" id="50990"/>
    <lineage>
        <taxon>Eukaryota</taxon>
        <taxon>Fungi</taxon>
        <taxon>Dikarya</taxon>
        <taxon>Basidiomycota</taxon>
        <taxon>Agaricomycotina</taxon>
        <taxon>Agaricomycetes</taxon>
        <taxon>Hymenochaetales</taxon>
        <taxon>Rickenellaceae</taxon>
        <taxon>Rickenella</taxon>
    </lineage>
</organism>
<reference evidence="1 2" key="1">
    <citation type="submission" date="2018-06" db="EMBL/GenBank/DDBJ databases">
        <title>A transcriptomic atlas of mushroom development highlights an independent origin of complex multicellularity.</title>
        <authorList>
            <consortium name="DOE Joint Genome Institute"/>
            <person name="Krizsan K."/>
            <person name="Almasi E."/>
            <person name="Merenyi Z."/>
            <person name="Sahu N."/>
            <person name="Viragh M."/>
            <person name="Koszo T."/>
            <person name="Mondo S."/>
            <person name="Kiss B."/>
            <person name="Balint B."/>
            <person name="Kues U."/>
            <person name="Barry K."/>
            <person name="Hegedus J.C."/>
            <person name="Henrissat B."/>
            <person name="Johnson J."/>
            <person name="Lipzen A."/>
            <person name="Ohm R."/>
            <person name="Nagy I."/>
            <person name="Pangilinan J."/>
            <person name="Yan J."/>
            <person name="Xiong Y."/>
            <person name="Grigoriev I.V."/>
            <person name="Hibbett D.S."/>
            <person name="Nagy L.G."/>
        </authorList>
    </citation>
    <scope>NUCLEOTIDE SEQUENCE [LARGE SCALE GENOMIC DNA]</scope>
    <source>
        <strain evidence="1 2">SZMC22713</strain>
    </source>
</reference>
<dbReference type="OrthoDB" id="3192649at2759"/>